<dbReference type="Proteomes" id="UP000179840">
    <property type="component" value="Unassembled WGS sequence"/>
</dbReference>
<dbReference type="InterPro" id="IPR002347">
    <property type="entry name" value="SDR_fam"/>
</dbReference>
<gene>
    <name evidence="1" type="ORF">AKG95_11470</name>
</gene>
<sequence>MLLTITEMLGKVDVRAEEAINRRRDRTSTITVRGAIADGLQPPDVSSAITRQLQPIIDKLPAGYSASRHAVEGLSETLDHELRQFGVRVTLVAPRAQASAEDDARSANARRFSVYAINARIDGPGA</sequence>
<organism evidence="1 2">
    <name type="scientific">Janthinobacterium lividum</name>
    <dbReference type="NCBI Taxonomy" id="29581"/>
    <lineage>
        <taxon>Bacteria</taxon>
        <taxon>Pseudomonadati</taxon>
        <taxon>Pseudomonadota</taxon>
        <taxon>Betaproteobacteria</taxon>
        <taxon>Burkholderiales</taxon>
        <taxon>Oxalobacteraceae</taxon>
        <taxon>Janthinobacterium</taxon>
    </lineage>
</organism>
<evidence type="ECO:0000313" key="1">
    <source>
        <dbReference type="EMBL" id="OHV97754.1"/>
    </source>
</evidence>
<accession>A0A1S1UD81</accession>
<dbReference type="SUPFAM" id="SSF51735">
    <property type="entry name" value="NAD(P)-binding Rossmann-fold domains"/>
    <property type="match status" value="1"/>
</dbReference>
<dbReference type="InterPro" id="IPR036291">
    <property type="entry name" value="NAD(P)-bd_dom_sf"/>
</dbReference>
<name>A0A1S1UD81_9BURK</name>
<dbReference type="Pfam" id="PF00106">
    <property type="entry name" value="adh_short"/>
    <property type="match status" value="1"/>
</dbReference>
<comment type="caution">
    <text evidence="1">The sequence shown here is derived from an EMBL/GenBank/DDBJ whole genome shotgun (WGS) entry which is preliminary data.</text>
</comment>
<dbReference type="AlphaFoldDB" id="A0A1S1UD81"/>
<reference evidence="1 2" key="1">
    <citation type="submission" date="2015-06" db="EMBL/GenBank/DDBJ databases">
        <title>Draft genome sequencing of a biphenyl-degrading bacterium, Janthinobacterium lividum MEG1.</title>
        <authorList>
            <person name="Shimodaira J."/>
            <person name="Hatta T."/>
        </authorList>
    </citation>
    <scope>NUCLEOTIDE SEQUENCE [LARGE SCALE GENOMIC DNA]</scope>
    <source>
        <strain evidence="1 2">MEG1</strain>
    </source>
</reference>
<dbReference type="Gene3D" id="3.40.50.720">
    <property type="entry name" value="NAD(P)-binding Rossmann-like Domain"/>
    <property type="match status" value="1"/>
</dbReference>
<evidence type="ECO:0000313" key="2">
    <source>
        <dbReference type="Proteomes" id="UP000179840"/>
    </source>
</evidence>
<proteinExistence type="predicted"/>
<dbReference type="EMBL" id="LFKP01000005">
    <property type="protein sequence ID" value="OHV97754.1"/>
    <property type="molecule type" value="Genomic_DNA"/>
</dbReference>
<protein>
    <submittedName>
        <fullName evidence="1">Uncharacterized protein</fullName>
    </submittedName>
</protein>